<comment type="pathway">
    <text evidence="5">Cofactor biosynthesis; ubiquinone biosynthesis.</text>
</comment>
<dbReference type="Pfam" id="PF13489">
    <property type="entry name" value="Methyltransf_23"/>
    <property type="match status" value="1"/>
</dbReference>
<dbReference type="GO" id="GO:0032259">
    <property type="term" value="P:methylation"/>
    <property type="evidence" value="ECO:0007669"/>
    <property type="project" value="UniProtKB-KW"/>
</dbReference>
<reference evidence="6" key="2">
    <citation type="submission" date="2023-03" db="EMBL/GenBank/DDBJ databases">
        <authorList>
            <person name="Inwood S.N."/>
            <person name="Skelly J.G."/>
            <person name="Guhlin J."/>
            <person name="Harrop T.W.R."/>
            <person name="Goldson S.G."/>
            <person name="Dearden P.K."/>
        </authorList>
    </citation>
    <scope>NUCLEOTIDE SEQUENCE</scope>
    <source>
        <strain evidence="6">Lincoln</strain>
        <tissue evidence="6">Whole body</tissue>
    </source>
</reference>
<comment type="function">
    <text evidence="5">O-methyltransferase required for two non-consecutive steps during ubiquinone biosynthesis. Catalyzes the 2 O-methylation of 3,4-dihydroxy-5-(all-trans-polyprenyl)benzoic acid into 4-hydroxy-3-methoxy-5-(all-trans-polyprenyl)benzoic acid. Also catalyzes the last step of ubiquinone biosynthesis by mediating methylation of 3-demethylubiquinone into ubiquinone. Also able to mediate the methylation of 3-demethylubiquinol into ubiquinol.</text>
</comment>
<evidence type="ECO:0000256" key="3">
    <source>
        <dbReference type="ARBA" id="ARBA00022688"/>
    </source>
</evidence>
<comment type="catalytic activity">
    <reaction evidence="5">
        <text>a 3-demethylubiquinol + S-adenosyl-L-methionine = a ubiquinol + S-adenosyl-L-homocysteine + H(+)</text>
        <dbReference type="Rhea" id="RHEA:44380"/>
        <dbReference type="Rhea" id="RHEA-COMP:9566"/>
        <dbReference type="Rhea" id="RHEA-COMP:10914"/>
        <dbReference type="ChEBI" id="CHEBI:15378"/>
        <dbReference type="ChEBI" id="CHEBI:17976"/>
        <dbReference type="ChEBI" id="CHEBI:57856"/>
        <dbReference type="ChEBI" id="CHEBI:59789"/>
        <dbReference type="ChEBI" id="CHEBI:84422"/>
        <dbReference type="EC" id="2.1.1.64"/>
    </reaction>
</comment>
<name>A0AA39F5K9_MICHY</name>
<dbReference type="EC" id="2.1.1.64" evidence="5"/>
<reference evidence="6" key="1">
    <citation type="journal article" date="2023" name="bioRxiv">
        <title>Scaffold-level genome assemblies of two parasitoid biocontrol wasps reveal the parthenogenesis mechanism and an associated novel virus.</title>
        <authorList>
            <person name="Inwood S."/>
            <person name="Skelly J."/>
            <person name="Guhlin J."/>
            <person name="Harrop T."/>
            <person name="Goldson S."/>
            <person name="Dearden P."/>
        </authorList>
    </citation>
    <scope>NUCLEOTIDE SEQUENCE</scope>
    <source>
        <strain evidence="6">Lincoln</strain>
        <tissue evidence="6">Whole body</tissue>
    </source>
</reference>
<dbReference type="InterPro" id="IPR010233">
    <property type="entry name" value="UbiG_MeTrfase"/>
</dbReference>
<evidence type="ECO:0000256" key="1">
    <source>
        <dbReference type="ARBA" id="ARBA00022603"/>
    </source>
</evidence>
<dbReference type="AlphaFoldDB" id="A0AA39F5K9"/>
<dbReference type="EC" id="2.1.1.114" evidence="5"/>
<feature type="binding site" evidence="5">
    <location>
        <position position="170"/>
    </location>
    <ligand>
        <name>Mg(2+)</name>
        <dbReference type="ChEBI" id="CHEBI:18420"/>
    </ligand>
</feature>
<dbReference type="InterPro" id="IPR029063">
    <property type="entry name" value="SAM-dependent_MTases_sf"/>
</dbReference>
<comment type="catalytic activity">
    <reaction evidence="5">
        <text>a 3,4-dihydroxy-5-(all-trans-polyprenyl)benzoate + S-adenosyl-L-methionine = a 4-hydroxy-3-methoxy-5-(all-trans-polyprenyl)benzoate + S-adenosyl-L-homocysteine + H(+)</text>
        <dbReference type="Rhea" id="RHEA:44452"/>
        <dbReference type="Rhea" id="RHEA-COMP:10930"/>
        <dbReference type="Rhea" id="RHEA-COMP:10931"/>
        <dbReference type="ChEBI" id="CHEBI:15378"/>
        <dbReference type="ChEBI" id="CHEBI:57856"/>
        <dbReference type="ChEBI" id="CHEBI:59789"/>
        <dbReference type="ChEBI" id="CHEBI:64694"/>
        <dbReference type="ChEBI" id="CHEBI:84443"/>
        <dbReference type="EC" id="2.1.1.114"/>
    </reaction>
</comment>
<feature type="binding site" evidence="5">
    <location>
        <position position="169"/>
    </location>
    <ligand>
        <name>Mg(2+)</name>
        <dbReference type="ChEBI" id="CHEBI:18420"/>
    </ligand>
</feature>
<comment type="subcellular location">
    <subcellularLocation>
        <location evidence="5">Mitochondrion inner membrane</location>
        <topology evidence="5">Peripheral membrane protein</topology>
        <orientation evidence="5">Matrix side</orientation>
    </subcellularLocation>
</comment>
<keyword evidence="1 5" id="KW-0489">Methyltransferase</keyword>
<evidence type="ECO:0000256" key="5">
    <source>
        <dbReference type="HAMAP-Rule" id="MF_03190"/>
    </source>
</evidence>
<dbReference type="GO" id="GO:0031314">
    <property type="term" value="C:extrinsic component of mitochondrial inner membrane"/>
    <property type="evidence" value="ECO:0007669"/>
    <property type="project" value="UniProtKB-UniRule"/>
</dbReference>
<dbReference type="GO" id="GO:0046872">
    <property type="term" value="F:metal ion binding"/>
    <property type="evidence" value="ECO:0007669"/>
    <property type="project" value="UniProtKB-KW"/>
</dbReference>
<feature type="binding site" evidence="5">
    <location>
        <position position="166"/>
    </location>
    <ligand>
        <name>Mg(2+)</name>
        <dbReference type="ChEBI" id="CHEBI:18420"/>
    </ligand>
</feature>
<feature type="binding site" evidence="5">
    <location>
        <position position="118"/>
    </location>
    <ligand>
        <name>S-adenosyl-L-methionine</name>
        <dbReference type="ChEBI" id="CHEBI:59789"/>
    </ligand>
</feature>
<dbReference type="PANTHER" id="PTHR43464">
    <property type="entry name" value="METHYLTRANSFERASE"/>
    <property type="match status" value="1"/>
</dbReference>
<keyword evidence="5" id="KW-0460">Magnesium</keyword>
<evidence type="ECO:0000256" key="4">
    <source>
        <dbReference type="ARBA" id="ARBA00022691"/>
    </source>
</evidence>
<dbReference type="HAMAP" id="MF_00472">
    <property type="entry name" value="UbiG"/>
    <property type="match status" value="1"/>
</dbReference>
<accession>A0AA39F5K9</accession>
<evidence type="ECO:0000256" key="2">
    <source>
        <dbReference type="ARBA" id="ARBA00022679"/>
    </source>
</evidence>
<evidence type="ECO:0000313" key="7">
    <source>
        <dbReference type="Proteomes" id="UP001168972"/>
    </source>
</evidence>
<dbReference type="GO" id="GO:0061542">
    <property type="term" value="F:3-demethylubiquinol 3-O-methyltransferase activity"/>
    <property type="evidence" value="ECO:0007669"/>
    <property type="project" value="UniProtKB-UniRule"/>
</dbReference>
<proteinExistence type="inferred from homology"/>
<keyword evidence="5" id="KW-0496">Mitochondrion</keyword>
<evidence type="ECO:0000313" key="6">
    <source>
        <dbReference type="EMBL" id="KAK0163291.1"/>
    </source>
</evidence>
<feature type="binding site" evidence="5">
    <location>
        <position position="66"/>
    </location>
    <ligand>
        <name>S-adenosyl-L-methionine</name>
        <dbReference type="ChEBI" id="CHEBI:59789"/>
    </ligand>
</feature>
<feature type="binding site" evidence="5">
    <location>
        <position position="97"/>
    </location>
    <ligand>
        <name>S-adenosyl-L-methionine</name>
        <dbReference type="ChEBI" id="CHEBI:59789"/>
    </ligand>
</feature>
<sequence>MQSILRIFIENSKRRVFNVRRYASQTQSNKSKTVDDSDVEHHSKLSESWWSLSGGVYALHTFNPLRIQFVRDGLANVGHKAVNFSMPLQGLKVLDVGCGGGIFSEPLARIGANVTGIDPSTKLIEIAKEHAILDKTLSDRLNYLNTSIEEHLITHEGYYDVVVASEILEHVSDQDLFLKSCVDILKPGGSLFVTTINRTFLSFLGLIIAAEYILKVVPLGTHEWNKFISPTQTSSILEKYGCQTQLVHGVGYNPLTNEWYWKISTAMSYALHVKKNT</sequence>
<dbReference type="EMBL" id="JAQQBR010001833">
    <property type="protein sequence ID" value="KAK0163291.1"/>
    <property type="molecule type" value="Genomic_DNA"/>
</dbReference>
<keyword evidence="2 5" id="KW-0808">Transferase</keyword>
<dbReference type="Gene3D" id="3.40.50.150">
    <property type="entry name" value="Vaccinia Virus protein VP39"/>
    <property type="match status" value="1"/>
</dbReference>
<gene>
    <name evidence="5" type="primary">coq3</name>
    <name evidence="6" type="ORF">PV327_006989</name>
</gene>
<keyword evidence="5" id="KW-0999">Mitochondrion inner membrane</keyword>
<protein>
    <recommendedName>
        <fullName evidence="5">Ubiquinone biosynthesis O-methyltransferase, mitochondrial</fullName>
    </recommendedName>
    <alternativeName>
        <fullName evidence="5">3-demethylubiquinol 3-O-methyltransferase</fullName>
        <ecNumber evidence="5">2.1.1.64</ecNumber>
    </alternativeName>
    <alternativeName>
        <fullName evidence="5">3-demethylubiquinone 3-O-methyltransferase</fullName>
        <ecNumber evidence="5">2.1.1.-</ecNumber>
    </alternativeName>
    <alternativeName>
        <fullName evidence="5">Polyprenyldihydroxybenzoate methyltransferase</fullName>
        <ecNumber evidence="5">2.1.1.114</ecNumber>
    </alternativeName>
</protein>
<feature type="binding site" evidence="5">
    <location>
        <position position="165"/>
    </location>
    <ligand>
        <name>S-adenosyl-L-methionine</name>
        <dbReference type="ChEBI" id="CHEBI:59789"/>
    </ligand>
</feature>
<keyword evidence="7" id="KW-1185">Reference proteome</keyword>
<keyword evidence="4 5" id="KW-0949">S-adenosyl-L-methionine</keyword>
<comment type="catalytic activity">
    <reaction evidence="5">
        <text>a 3-demethylubiquinone + S-adenosyl-L-methionine = a ubiquinone + S-adenosyl-L-homocysteine</text>
        <dbReference type="Rhea" id="RHEA:81215"/>
        <dbReference type="Rhea" id="RHEA-COMP:9565"/>
        <dbReference type="Rhea" id="RHEA-COMP:19654"/>
        <dbReference type="ChEBI" id="CHEBI:16389"/>
        <dbReference type="ChEBI" id="CHEBI:57856"/>
        <dbReference type="ChEBI" id="CHEBI:59789"/>
        <dbReference type="ChEBI" id="CHEBI:231825"/>
    </reaction>
</comment>
<dbReference type="CDD" id="cd02440">
    <property type="entry name" value="AdoMet_MTases"/>
    <property type="match status" value="1"/>
</dbReference>
<comment type="subunit">
    <text evidence="5">Component of a multi-subunit COQ enzyme complex.</text>
</comment>
<organism evidence="6 7">
    <name type="scientific">Microctonus hyperodae</name>
    <name type="common">Parasitoid wasp</name>
    <dbReference type="NCBI Taxonomy" id="165561"/>
    <lineage>
        <taxon>Eukaryota</taxon>
        <taxon>Metazoa</taxon>
        <taxon>Ecdysozoa</taxon>
        <taxon>Arthropoda</taxon>
        <taxon>Hexapoda</taxon>
        <taxon>Insecta</taxon>
        <taxon>Pterygota</taxon>
        <taxon>Neoptera</taxon>
        <taxon>Endopterygota</taxon>
        <taxon>Hymenoptera</taxon>
        <taxon>Apocrita</taxon>
        <taxon>Ichneumonoidea</taxon>
        <taxon>Braconidae</taxon>
        <taxon>Euphorinae</taxon>
        <taxon>Microctonus</taxon>
    </lineage>
</organism>
<dbReference type="Proteomes" id="UP001168972">
    <property type="component" value="Unassembled WGS sequence"/>
</dbReference>
<keyword evidence="3 5" id="KW-0831">Ubiquinone biosynthesis</keyword>
<dbReference type="GO" id="GO:0010420">
    <property type="term" value="F:polyprenyldihydroxybenzoate methyltransferase activity"/>
    <property type="evidence" value="ECO:0007669"/>
    <property type="project" value="UniProtKB-UniRule"/>
</dbReference>
<comment type="cofactor">
    <cofactor evidence="5">
        <name>Mg(2+)</name>
        <dbReference type="ChEBI" id="CHEBI:18420"/>
    </cofactor>
</comment>
<keyword evidence="5" id="KW-0472">Membrane</keyword>
<dbReference type="NCBIfam" id="TIGR01983">
    <property type="entry name" value="UbiG"/>
    <property type="match status" value="1"/>
</dbReference>
<comment type="caution">
    <text evidence="6">The sequence shown here is derived from an EMBL/GenBank/DDBJ whole genome shotgun (WGS) entry which is preliminary data.</text>
</comment>
<dbReference type="SUPFAM" id="SSF53335">
    <property type="entry name" value="S-adenosyl-L-methionine-dependent methyltransferases"/>
    <property type="match status" value="1"/>
</dbReference>
<dbReference type="PANTHER" id="PTHR43464:SF19">
    <property type="entry name" value="UBIQUINONE BIOSYNTHESIS O-METHYLTRANSFERASE, MITOCHONDRIAL"/>
    <property type="match status" value="1"/>
</dbReference>
<keyword evidence="5" id="KW-0479">Metal-binding</keyword>
<comment type="similarity">
    <text evidence="5">Belongs to the class I-like SAM-binding methyltransferase superfamily. UbiG/COQ3 family.</text>
</comment>
<dbReference type="EC" id="2.1.1.-" evidence="5"/>